<dbReference type="GO" id="GO:0043856">
    <property type="term" value="F:anti-sigma factor antagonist activity"/>
    <property type="evidence" value="ECO:0007669"/>
    <property type="project" value="TreeGrafter"/>
</dbReference>
<proteinExistence type="predicted"/>
<dbReference type="Gene3D" id="3.30.750.24">
    <property type="entry name" value="STAS domain"/>
    <property type="match status" value="1"/>
</dbReference>
<feature type="domain" description="STAS" evidence="1">
    <location>
        <begin position="16"/>
        <end position="102"/>
    </location>
</feature>
<protein>
    <recommendedName>
        <fullName evidence="1">STAS domain-containing protein</fullName>
    </recommendedName>
</protein>
<accession>A0A1Y5HU85</accession>
<dbReference type="Pfam" id="PF01740">
    <property type="entry name" value="STAS"/>
    <property type="match status" value="1"/>
</dbReference>
<dbReference type="InterPro" id="IPR002645">
    <property type="entry name" value="STAS_dom"/>
</dbReference>
<evidence type="ECO:0000259" key="1">
    <source>
        <dbReference type="PROSITE" id="PS50801"/>
    </source>
</evidence>
<reference evidence="3" key="1">
    <citation type="journal article" date="2017" name="Proc. Natl. Acad. Sci. U.S.A.">
        <title>Simulation of Deepwater Horizon oil plume reveals substrate specialization within a complex community of hydrocarbon degraders.</title>
        <authorList>
            <person name="Hu P."/>
            <person name="Dubinsky E.A."/>
            <person name="Probst A.J."/>
            <person name="Wang J."/>
            <person name="Sieber C.M.K."/>
            <person name="Tom L.M."/>
            <person name="Gardinali P."/>
            <person name="Banfield J.F."/>
            <person name="Atlas R.M."/>
            <person name="Andersen G.L."/>
        </authorList>
    </citation>
    <scope>NUCLEOTIDE SEQUENCE [LARGE SCALE GENOMIC DNA]</scope>
</reference>
<dbReference type="SUPFAM" id="SSF52091">
    <property type="entry name" value="SpoIIaa-like"/>
    <property type="match status" value="1"/>
</dbReference>
<sequence>MASIVTCSQQGSQLNIAIAGRFDFSILQDFRNAYTLDIDGPIDSVLIDLKSSEHMDSSGMGLLLTLKKELQLDAGCVELVNCRPHIRDALLAARLDHFFKVN</sequence>
<name>A0A1Y5HU85_OLEAN</name>
<dbReference type="EMBL" id="MABE01000224">
    <property type="protein sequence ID" value="OUS40866.1"/>
    <property type="molecule type" value="Genomic_DNA"/>
</dbReference>
<evidence type="ECO:0000313" key="3">
    <source>
        <dbReference type="Proteomes" id="UP000227088"/>
    </source>
</evidence>
<gene>
    <name evidence="2" type="ORF">A9R00_03830</name>
</gene>
<dbReference type="CDD" id="cd07043">
    <property type="entry name" value="STAS_anti-anti-sigma_factors"/>
    <property type="match status" value="1"/>
</dbReference>
<dbReference type="InterPro" id="IPR036513">
    <property type="entry name" value="STAS_dom_sf"/>
</dbReference>
<evidence type="ECO:0000313" key="2">
    <source>
        <dbReference type="EMBL" id="OUS40866.1"/>
    </source>
</evidence>
<dbReference type="AlphaFoldDB" id="A0A1Y5HU85"/>
<dbReference type="PROSITE" id="PS50801">
    <property type="entry name" value="STAS"/>
    <property type="match status" value="1"/>
</dbReference>
<dbReference type="PANTHER" id="PTHR33495:SF15">
    <property type="entry name" value="STAS DOMAIN-CONTAINING PROTEIN"/>
    <property type="match status" value="1"/>
</dbReference>
<dbReference type="PANTHER" id="PTHR33495">
    <property type="entry name" value="ANTI-SIGMA FACTOR ANTAGONIST TM_1081-RELATED-RELATED"/>
    <property type="match status" value="1"/>
</dbReference>
<comment type="caution">
    <text evidence="2">The sequence shown here is derived from an EMBL/GenBank/DDBJ whole genome shotgun (WGS) entry which is preliminary data.</text>
</comment>
<dbReference type="Proteomes" id="UP000227088">
    <property type="component" value="Unassembled WGS sequence"/>
</dbReference>
<organism evidence="2 3">
    <name type="scientific">Oleispira antarctica</name>
    <dbReference type="NCBI Taxonomy" id="188908"/>
    <lineage>
        <taxon>Bacteria</taxon>
        <taxon>Pseudomonadati</taxon>
        <taxon>Pseudomonadota</taxon>
        <taxon>Gammaproteobacteria</taxon>
        <taxon>Oceanospirillales</taxon>
        <taxon>Oceanospirillaceae</taxon>
        <taxon>Oleispira</taxon>
    </lineage>
</organism>